<comment type="caution">
    <text evidence="2">The sequence shown here is derived from an EMBL/GenBank/DDBJ whole genome shotgun (WGS) entry which is preliminary data.</text>
</comment>
<protein>
    <recommendedName>
        <fullName evidence="4">DUF4231 domain-containing protein</fullName>
    </recommendedName>
</protein>
<evidence type="ECO:0000256" key="1">
    <source>
        <dbReference type="SAM" id="Phobius"/>
    </source>
</evidence>
<feature type="transmembrane region" description="Helical" evidence="1">
    <location>
        <begin position="36"/>
        <end position="58"/>
    </location>
</feature>
<evidence type="ECO:0000313" key="2">
    <source>
        <dbReference type="EMBL" id="MBP2359964.1"/>
    </source>
</evidence>
<keyword evidence="1" id="KW-0812">Transmembrane</keyword>
<gene>
    <name evidence="2" type="ORF">JOF59_002364</name>
</gene>
<proteinExistence type="predicted"/>
<keyword evidence="1" id="KW-0472">Membrane</keyword>
<dbReference type="RefSeq" id="WP_209470016.1">
    <property type="nucleotide sequence ID" value="NZ_BMWJ01000010.1"/>
</dbReference>
<name>A0ABS4V8E2_9ACTN</name>
<reference evidence="2 3" key="1">
    <citation type="submission" date="2021-03" db="EMBL/GenBank/DDBJ databases">
        <title>Sequencing the genomes of 1000 actinobacteria strains.</title>
        <authorList>
            <person name="Klenk H.-P."/>
        </authorList>
    </citation>
    <scope>NUCLEOTIDE SEQUENCE [LARGE SCALE GENOMIC DNA]</scope>
    <source>
        <strain evidence="2 3">DSM 40843</strain>
    </source>
</reference>
<evidence type="ECO:0008006" key="4">
    <source>
        <dbReference type="Google" id="ProtNLM"/>
    </source>
</evidence>
<keyword evidence="3" id="KW-1185">Reference proteome</keyword>
<evidence type="ECO:0000313" key="3">
    <source>
        <dbReference type="Proteomes" id="UP001519311"/>
    </source>
</evidence>
<keyword evidence="1" id="KW-1133">Transmembrane helix</keyword>
<dbReference type="Pfam" id="PF14015">
    <property type="entry name" value="DUF4231"/>
    <property type="match status" value="1"/>
</dbReference>
<sequence>MSDIPPSQSDETSYAMTLANDSYEWYKSRAIRSRRIFKASETAILLISSSIPLSVVFFSKNTTLPAIFGVAVVVLSGLRSIFHWQDNYLRFSAAREAVEAERRRYHTEVEPYDDPTTKDKMLAAEVTRIEQGEMNSWIEVATERPNYGPTPLP</sequence>
<feature type="transmembrane region" description="Helical" evidence="1">
    <location>
        <begin position="64"/>
        <end position="82"/>
    </location>
</feature>
<organism evidence="2 3">
    <name type="scientific">Streptomyces clavifer</name>
    <dbReference type="NCBI Taxonomy" id="68188"/>
    <lineage>
        <taxon>Bacteria</taxon>
        <taxon>Bacillati</taxon>
        <taxon>Actinomycetota</taxon>
        <taxon>Actinomycetes</taxon>
        <taxon>Kitasatosporales</taxon>
        <taxon>Streptomycetaceae</taxon>
        <taxon>Streptomyces</taxon>
    </lineage>
</organism>
<dbReference type="NCBIfam" id="NF033634">
    <property type="entry name" value="SLATT_1"/>
    <property type="match status" value="1"/>
</dbReference>
<dbReference type="Proteomes" id="UP001519311">
    <property type="component" value="Unassembled WGS sequence"/>
</dbReference>
<accession>A0ABS4V8E2</accession>
<dbReference type="InterPro" id="IPR025325">
    <property type="entry name" value="DUF4231"/>
</dbReference>
<dbReference type="EMBL" id="JAGINS010000001">
    <property type="protein sequence ID" value="MBP2359964.1"/>
    <property type="molecule type" value="Genomic_DNA"/>
</dbReference>